<keyword evidence="2" id="KW-1185">Reference proteome</keyword>
<dbReference type="AlphaFoldDB" id="A0A7X3SL89"/>
<evidence type="ECO:0000313" key="1">
    <source>
        <dbReference type="EMBL" id="MXP78354.1"/>
    </source>
</evidence>
<comment type="caution">
    <text evidence="1">The sequence shown here is derived from an EMBL/GenBank/DDBJ whole genome shotgun (WGS) entry which is preliminary data.</text>
</comment>
<evidence type="ECO:0000313" key="2">
    <source>
        <dbReference type="Proteomes" id="UP000460412"/>
    </source>
</evidence>
<dbReference type="Proteomes" id="UP000460412">
    <property type="component" value="Unassembled WGS sequence"/>
</dbReference>
<accession>A0A7X3SL89</accession>
<dbReference type="EMBL" id="WUQX01000001">
    <property type="protein sequence ID" value="MXP78354.1"/>
    <property type="molecule type" value="Genomic_DNA"/>
</dbReference>
<protein>
    <submittedName>
        <fullName evidence="1">Uncharacterized protein</fullName>
    </submittedName>
</protein>
<organism evidence="1 2">
    <name type="scientific">Sporofaciens musculi</name>
    <dbReference type="NCBI Taxonomy" id="2681861"/>
    <lineage>
        <taxon>Bacteria</taxon>
        <taxon>Bacillati</taxon>
        <taxon>Bacillota</taxon>
        <taxon>Clostridia</taxon>
        <taxon>Lachnospirales</taxon>
        <taxon>Lachnospiraceae</taxon>
        <taxon>Sporofaciens</taxon>
    </lineage>
</organism>
<proteinExistence type="predicted"/>
<reference evidence="1 2" key="1">
    <citation type="submission" date="2019-12" db="EMBL/GenBank/DDBJ databases">
        <title>Sporaefaciens musculi gen. nov., sp. nov., a novel bacterium isolated from the caecum of an obese mouse.</title>
        <authorList>
            <person name="Rasmussen T.S."/>
            <person name="Streidl T."/>
            <person name="Hitch T.C.A."/>
            <person name="Wortmann E."/>
            <person name="Deptula P."/>
            <person name="Hansen M."/>
            <person name="Nielsen D.S."/>
            <person name="Clavel T."/>
            <person name="Vogensen F.K."/>
        </authorList>
    </citation>
    <scope>NUCLEOTIDE SEQUENCE [LARGE SCALE GENOMIC DNA]</scope>
    <source>
        <strain evidence="1 2">WCA-9-b2</strain>
    </source>
</reference>
<sequence length="72" mass="7676">MEHTLRISVSKEPASGGVVSCRNVSVRERLVRFLLGEKRSLTIIVPGGSVRELAVSEVMEGGSVHGKSEVTA</sequence>
<name>A0A7X3SL89_9FIRM</name>
<gene>
    <name evidence="1" type="ORF">GN277_24320</name>
</gene>